<feature type="region of interest" description="Disordered" evidence="3">
    <location>
        <begin position="1358"/>
        <end position="1392"/>
    </location>
</feature>
<feature type="region of interest" description="Disordered" evidence="3">
    <location>
        <begin position="1"/>
        <end position="52"/>
    </location>
</feature>
<feature type="region of interest" description="Disordered" evidence="3">
    <location>
        <begin position="200"/>
        <end position="297"/>
    </location>
</feature>
<organism evidence="5 6">
    <name type="scientific">Pseudozyma flocculosa PF-1</name>
    <dbReference type="NCBI Taxonomy" id="1277687"/>
    <lineage>
        <taxon>Eukaryota</taxon>
        <taxon>Fungi</taxon>
        <taxon>Dikarya</taxon>
        <taxon>Basidiomycota</taxon>
        <taxon>Ustilaginomycotina</taxon>
        <taxon>Ustilaginomycetes</taxon>
        <taxon>Ustilaginales</taxon>
        <taxon>Ustilaginaceae</taxon>
        <taxon>Pseudozyma</taxon>
    </lineage>
</organism>
<feature type="compositionally biased region" description="Low complexity" evidence="3">
    <location>
        <begin position="1373"/>
        <end position="1384"/>
    </location>
</feature>
<name>A0A061H6U0_9BASI</name>
<gene>
    <name evidence="5" type="ORF">PFL1_06251</name>
</gene>
<dbReference type="InterPro" id="IPR001138">
    <property type="entry name" value="Zn2Cys6_DnaBD"/>
</dbReference>
<feature type="compositionally biased region" description="Low complexity" evidence="3">
    <location>
        <begin position="1251"/>
        <end position="1264"/>
    </location>
</feature>
<protein>
    <recommendedName>
        <fullName evidence="4">Zn(2)-C6 fungal-type domain-containing protein</fullName>
    </recommendedName>
</protein>
<dbReference type="eggNOG" id="ENOG502QRPQ">
    <property type="taxonomic scope" value="Eukaryota"/>
</dbReference>
<evidence type="ECO:0000259" key="4">
    <source>
        <dbReference type="PROSITE" id="PS50048"/>
    </source>
</evidence>
<sequence length="1561" mass="163968">MTSVESSIQHGPGPGPAAAAAAAGPAPNTPASADTTPSRGPPRKRNRQALSCSACRERKIKCDRIVPCSQCVKRGDQEHCHIEQKPKLEHPKPSRTKNHDQRQQNHQQQAASSTASGQAASASSSYAFDDNANGNGPPSPGTLAYNQFSAALSTNGSVYSSISPPPAEVDAIKARLALLESVMGKTSPASMSNLALAALDPASASSPDSSSHHASSASWLPRGSTGSSPIDNFAGAPRSDSTRSTSLGAHSHSPSSQQRTESDSEEEPDWMSLRSSDAHRDSSKESQGVAFGPRYHDSIRDIHKMSRKELDSDTEEAVTVLETLAMNNGQQQGNGTSCPASAAEADRHEQECEEVRVGFERCLLRDKQHDIMADDGGCPNGGNAAGPSQAGVELQDLIATAAAAASAPAQPSVVPPDGGMDPSLLSIAVGDRRSGVPGATARGVGGPQCACGPNCAPGKDGAHAADGGEGPIDTCGPPGPKSEFLKKACAAACSNVGVLRPKNGPETLLGWGLGWAFAAGDARLQADRQQAKDEGRAFVISERTEREYVLRVIIEALPSKEVVNQLVEVYESRVRYLCGHIIHIPCLRREIEAFYALESVEKRARVVNHVDAGWLAMLLSVLALALRFYPCQPKEGWVPVNHLFDGGQTVALWHSASKTCLTLAGYLHSTSISVLQSILLNMLLLGGSWVGDSRDTDQIVAQGSLIRVAISNAQEMGLHRLGDLDKQGTREDPPSKVIRREIAKRVWWALISKDWCMAASGSRKDYIIDRDRFNTPMPGNYNDDDLLISPLPAPRPREEFTEMSYVLSNLEFSLAIKEDFDVRNRREMLAASTGGDRRITCAEARALDQRYRSVLENAPHFFRVGSDAVAEGRVTCAEVQRWLLQQGVFSKLLRIHRPTLSSRQESRTNCVLLARSILDMQKKIRSKCTVIDRLWMNLMQSFSAAIVLALHLLHSRPQADHRLAVRSEILEAISALKQIDGGLCANVKCIRVIEALLAEEEERWQAGNAVLASTGRNGAADPMAGMPPHQLSHKRKWQNEPRSAQADEAGGHGRRKNLLSLAQRVAAATMGSGQDTPRPADLVAAAAAADQDDSHKRAATQAAVQGNGGGFTHLSTTAAFAPNPMHMGAFGADASSLPLSAMTLPNPGPSPLPALASSGGGGGGGASGFENFNFQFPVLPYNAQQPHLVYDFSSNSGSQSGGASGAAPWSVDNVRHVSAPNGVDFSLNNPNTPPDGQAFDLAAFLEQCENSPGSSSDGSGMPGDQRSFSFASDTSGHDQSRSASIDGVSSMFGSPAQTSGVKQENAADSLAASSSSNGALDSSPSNSAPLVPANNMDSFWNWVLTQGSAASTALPAATTAGAEMPPPPPPLPQQQQQPAIQQALSSAVGTTSVPASTGLTPFALNDLPLTTAAEASALLSAAPLSSTTDQPSVSAATTMAPASVATMTLAPASAAPTMSTSTAVPFPLYQVGTPSNMDMGNVGDVQAKMLSTPQSGGILSQSPLPYAGTLPGYGTPSADVGVDSFLGAPLYDFTDYALAWTASNPNAAVNTASGQGPISDP</sequence>
<feature type="compositionally biased region" description="Polar residues" evidence="3">
    <location>
        <begin position="29"/>
        <end position="38"/>
    </location>
</feature>
<dbReference type="EMBL" id="KE361646">
    <property type="protein sequence ID" value="EPQ26316.1"/>
    <property type="molecule type" value="Genomic_DNA"/>
</dbReference>
<dbReference type="HOGENOM" id="CLU_254047_0_0_1"/>
<evidence type="ECO:0000256" key="1">
    <source>
        <dbReference type="ARBA" id="ARBA00004123"/>
    </source>
</evidence>
<comment type="subcellular location">
    <subcellularLocation>
        <location evidence="1">Nucleus</location>
    </subcellularLocation>
</comment>
<dbReference type="OrthoDB" id="3364175at2759"/>
<dbReference type="PROSITE" id="PS50048">
    <property type="entry name" value="ZN2_CY6_FUNGAL_2"/>
    <property type="match status" value="1"/>
</dbReference>
<dbReference type="KEGG" id="pfp:PFL1_06251"/>
<dbReference type="GO" id="GO:0000981">
    <property type="term" value="F:DNA-binding transcription factor activity, RNA polymerase II-specific"/>
    <property type="evidence" value="ECO:0007669"/>
    <property type="project" value="InterPro"/>
</dbReference>
<feature type="compositionally biased region" description="Low complexity" evidence="3">
    <location>
        <begin position="104"/>
        <end position="127"/>
    </location>
</feature>
<dbReference type="GeneID" id="19320329"/>
<keyword evidence="2" id="KW-0539">Nucleus</keyword>
<dbReference type="GO" id="GO:0005634">
    <property type="term" value="C:nucleus"/>
    <property type="evidence" value="ECO:0007669"/>
    <property type="project" value="UniProtKB-SubCell"/>
</dbReference>
<dbReference type="InterPro" id="IPR036864">
    <property type="entry name" value="Zn2-C6_fun-type_DNA-bd_sf"/>
</dbReference>
<dbReference type="PROSITE" id="PS00463">
    <property type="entry name" value="ZN2_CY6_FUNGAL_1"/>
    <property type="match status" value="1"/>
</dbReference>
<dbReference type="Pfam" id="PF00172">
    <property type="entry name" value="Zn_clus"/>
    <property type="match status" value="1"/>
</dbReference>
<feature type="compositionally biased region" description="Low complexity" evidence="3">
    <location>
        <begin position="200"/>
        <end position="218"/>
    </location>
</feature>
<evidence type="ECO:0000256" key="3">
    <source>
        <dbReference type="SAM" id="MobiDB-lite"/>
    </source>
</evidence>
<proteinExistence type="predicted"/>
<dbReference type="Gene3D" id="4.10.240.10">
    <property type="entry name" value="Zn(2)-C6 fungal-type DNA-binding domain"/>
    <property type="match status" value="1"/>
</dbReference>
<dbReference type="CDD" id="cd00067">
    <property type="entry name" value="GAL4"/>
    <property type="match status" value="1"/>
</dbReference>
<dbReference type="Proteomes" id="UP000053664">
    <property type="component" value="Unassembled WGS sequence"/>
</dbReference>
<evidence type="ECO:0000256" key="2">
    <source>
        <dbReference type="ARBA" id="ARBA00023242"/>
    </source>
</evidence>
<feature type="compositionally biased region" description="Polar residues" evidence="3">
    <location>
        <begin position="242"/>
        <end position="259"/>
    </location>
</feature>
<dbReference type="CDD" id="cd12148">
    <property type="entry name" value="fungal_TF_MHR"/>
    <property type="match status" value="1"/>
</dbReference>
<feature type="compositionally biased region" description="Low complexity" evidence="3">
    <location>
        <begin position="1306"/>
        <end position="1327"/>
    </location>
</feature>
<feature type="compositionally biased region" description="Low complexity" evidence="3">
    <location>
        <begin position="16"/>
        <end position="26"/>
    </location>
</feature>
<feature type="region of interest" description="Disordered" evidence="3">
    <location>
        <begin position="1015"/>
        <end position="1054"/>
    </location>
</feature>
<feature type="compositionally biased region" description="Polar residues" evidence="3">
    <location>
        <begin position="1291"/>
        <end position="1302"/>
    </location>
</feature>
<dbReference type="RefSeq" id="XP_007881980.1">
    <property type="nucleotide sequence ID" value="XM_007883789.1"/>
</dbReference>
<dbReference type="SUPFAM" id="SSF57701">
    <property type="entry name" value="Zn2/Cys6 DNA-binding domain"/>
    <property type="match status" value="1"/>
</dbReference>
<dbReference type="InterPro" id="IPR050613">
    <property type="entry name" value="Sec_Metabolite_Reg"/>
</dbReference>
<dbReference type="GO" id="GO:0008270">
    <property type="term" value="F:zinc ion binding"/>
    <property type="evidence" value="ECO:0007669"/>
    <property type="project" value="InterPro"/>
</dbReference>
<feature type="compositionally biased region" description="Basic and acidic residues" evidence="3">
    <location>
        <begin position="73"/>
        <end position="103"/>
    </location>
</feature>
<evidence type="ECO:0000313" key="6">
    <source>
        <dbReference type="Proteomes" id="UP000053664"/>
    </source>
</evidence>
<dbReference type="PANTHER" id="PTHR31001:SF89">
    <property type="entry name" value="ZN(2)-C6 FUNGAL-TYPE DOMAIN-CONTAINING PROTEIN"/>
    <property type="match status" value="1"/>
</dbReference>
<evidence type="ECO:0000313" key="5">
    <source>
        <dbReference type="EMBL" id="EPQ26316.1"/>
    </source>
</evidence>
<dbReference type="PANTHER" id="PTHR31001">
    <property type="entry name" value="UNCHARACTERIZED TRANSCRIPTIONAL REGULATORY PROTEIN"/>
    <property type="match status" value="1"/>
</dbReference>
<accession>A0A061H6U0</accession>
<feature type="region of interest" description="Disordered" evidence="3">
    <location>
        <begin position="73"/>
        <end position="145"/>
    </location>
</feature>
<feature type="region of interest" description="Disordered" evidence="3">
    <location>
        <begin position="1248"/>
        <end position="1328"/>
    </location>
</feature>
<dbReference type="SMART" id="SM00066">
    <property type="entry name" value="GAL4"/>
    <property type="match status" value="1"/>
</dbReference>
<reference evidence="5 6" key="1">
    <citation type="journal article" date="2013" name="Plant Cell">
        <title>The transition from a phytopathogenic smut ancestor to an anamorphic biocontrol agent deciphered by comparative whole-genome analysis.</title>
        <authorList>
            <person name="Lefebvre F."/>
            <person name="Joly D.L."/>
            <person name="Labbe C."/>
            <person name="Teichmann B."/>
            <person name="Linning R."/>
            <person name="Belzile F."/>
            <person name="Bakkeren G."/>
            <person name="Belanger R.R."/>
        </authorList>
    </citation>
    <scope>NUCLEOTIDE SEQUENCE [LARGE SCALE GENOMIC DNA]</scope>
    <source>
        <strain evidence="5 6">PF-1</strain>
    </source>
</reference>
<feature type="domain" description="Zn(2)-C6 fungal-type" evidence="4">
    <location>
        <begin position="51"/>
        <end position="82"/>
    </location>
</feature>